<name>A0ABQ3DD37_9ACTN</name>
<dbReference type="Proteomes" id="UP000653644">
    <property type="component" value="Unassembled WGS sequence"/>
</dbReference>
<accession>A0ABQ3DD37</accession>
<sequence length="104" mass="10697">MVDVQTAGPLDEAVVVRGEPRSPAQPAVRALLRSDDRLGLEDLGAGVAAVLVGVDPVLELRALIPGAVLSADRKLGEGVLDGQSDGIPRRGGVRGGVRGRRGEE</sequence>
<dbReference type="EMBL" id="BMVN01000110">
    <property type="protein sequence ID" value="GHA76238.1"/>
    <property type="molecule type" value="Genomic_DNA"/>
</dbReference>
<proteinExistence type="predicted"/>
<comment type="caution">
    <text evidence="2">The sequence shown here is derived from an EMBL/GenBank/DDBJ whole genome shotgun (WGS) entry which is preliminary data.</text>
</comment>
<protein>
    <submittedName>
        <fullName evidence="2">Uncharacterized protein</fullName>
    </submittedName>
</protein>
<keyword evidence="3" id="KW-1185">Reference proteome</keyword>
<reference evidence="3" key="1">
    <citation type="journal article" date="2019" name="Int. J. Syst. Evol. Microbiol.">
        <title>The Global Catalogue of Microorganisms (GCM) 10K type strain sequencing project: providing services to taxonomists for standard genome sequencing and annotation.</title>
        <authorList>
            <consortium name="The Broad Institute Genomics Platform"/>
            <consortium name="The Broad Institute Genome Sequencing Center for Infectious Disease"/>
            <person name="Wu L."/>
            <person name="Ma J."/>
        </authorList>
    </citation>
    <scope>NUCLEOTIDE SEQUENCE [LARGE SCALE GENOMIC DNA]</scope>
    <source>
        <strain evidence="3">JCM 4733</strain>
    </source>
</reference>
<gene>
    <name evidence="2" type="ORF">GCM10010345_92840</name>
</gene>
<organism evidence="2 3">
    <name type="scientific">Streptomyces canarius</name>
    <dbReference type="NCBI Taxonomy" id="285453"/>
    <lineage>
        <taxon>Bacteria</taxon>
        <taxon>Bacillati</taxon>
        <taxon>Actinomycetota</taxon>
        <taxon>Actinomycetes</taxon>
        <taxon>Kitasatosporales</taxon>
        <taxon>Streptomycetaceae</taxon>
        <taxon>Streptomyces</taxon>
    </lineage>
</organism>
<feature type="region of interest" description="Disordered" evidence="1">
    <location>
        <begin position="79"/>
        <end position="104"/>
    </location>
</feature>
<evidence type="ECO:0000256" key="1">
    <source>
        <dbReference type="SAM" id="MobiDB-lite"/>
    </source>
</evidence>
<evidence type="ECO:0000313" key="2">
    <source>
        <dbReference type="EMBL" id="GHA76238.1"/>
    </source>
</evidence>
<evidence type="ECO:0000313" key="3">
    <source>
        <dbReference type="Proteomes" id="UP000653644"/>
    </source>
</evidence>